<name>A0A953HYK2_9BACT</name>
<feature type="coiled-coil region" evidence="13">
    <location>
        <begin position="23"/>
        <end position="50"/>
    </location>
</feature>
<dbReference type="SUPFAM" id="SSF55083">
    <property type="entry name" value="6-hydroxymethyl-7,8-dihydropterin pyrophosphokinase, HPPK"/>
    <property type="match status" value="1"/>
</dbReference>
<organism evidence="15 16">
    <name type="scientific">Membranihabitans marinus</name>
    <dbReference type="NCBI Taxonomy" id="1227546"/>
    <lineage>
        <taxon>Bacteria</taxon>
        <taxon>Pseudomonadati</taxon>
        <taxon>Bacteroidota</taxon>
        <taxon>Saprospiria</taxon>
        <taxon>Saprospirales</taxon>
        <taxon>Saprospiraceae</taxon>
        <taxon>Membranihabitans</taxon>
    </lineage>
</organism>
<dbReference type="PANTHER" id="PTHR43071">
    <property type="entry name" value="2-AMINO-4-HYDROXY-6-HYDROXYMETHYLDIHYDROPTERIDINE PYROPHOSPHOKINASE"/>
    <property type="match status" value="1"/>
</dbReference>
<evidence type="ECO:0000256" key="3">
    <source>
        <dbReference type="ARBA" id="ARBA00013253"/>
    </source>
</evidence>
<comment type="similarity">
    <text evidence="2">Belongs to the HPPK family.</text>
</comment>
<keyword evidence="16" id="KW-1185">Reference proteome</keyword>
<evidence type="ECO:0000259" key="14">
    <source>
        <dbReference type="Pfam" id="PF01288"/>
    </source>
</evidence>
<dbReference type="RefSeq" id="WP_222580561.1">
    <property type="nucleotide sequence ID" value="NZ_JAHVHU010000011.1"/>
</dbReference>
<evidence type="ECO:0000256" key="5">
    <source>
        <dbReference type="ARBA" id="ARBA00022679"/>
    </source>
</evidence>
<dbReference type="Gene3D" id="3.30.70.560">
    <property type="entry name" value="7,8-Dihydro-6-hydroxymethylpterin-pyrophosphokinase HPPK"/>
    <property type="match status" value="1"/>
</dbReference>
<dbReference type="EMBL" id="JAHVHU010000011">
    <property type="protein sequence ID" value="MBY5959026.1"/>
    <property type="molecule type" value="Genomic_DNA"/>
</dbReference>
<evidence type="ECO:0000256" key="7">
    <source>
        <dbReference type="ARBA" id="ARBA00022777"/>
    </source>
</evidence>
<feature type="domain" description="7,8-dihydro-6-hydroxymethylpterin-pyrophosphokinase" evidence="14">
    <location>
        <begin position="19"/>
        <end position="145"/>
    </location>
</feature>
<dbReference type="EC" id="2.7.6.3" evidence="3"/>
<comment type="function">
    <text evidence="10">Catalyzes the transfer of pyrophosphate from adenosine triphosphate (ATP) to 6-hydroxymethyl-7,8-dihydropterin, an enzymatic step in folate biosynthesis pathway.</text>
</comment>
<evidence type="ECO:0000256" key="10">
    <source>
        <dbReference type="ARBA" id="ARBA00029409"/>
    </source>
</evidence>
<proteinExistence type="inferred from homology"/>
<gene>
    <name evidence="15" type="primary">folK</name>
    <name evidence="15" type="ORF">KUV50_12820</name>
</gene>
<dbReference type="InterPro" id="IPR000550">
    <property type="entry name" value="Hppk"/>
</dbReference>
<evidence type="ECO:0000256" key="6">
    <source>
        <dbReference type="ARBA" id="ARBA00022741"/>
    </source>
</evidence>
<evidence type="ECO:0000256" key="1">
    <source>
        <dbReference type="ARBA" id="ARBA00005051"/>
    </source>
</evidence>
<keyword evidence="13" id="KW-0175">Coiled coil</keyword>
<dbReference type="GO" id="GO:0046656">
    <property type="term" value="P:folic acid biosynthetic process"/>
    <property type="evidence" value="ECO:0007669"/>
    <property type="project" value="UniProtKB-KW"/>
</dbReference>
<dbReference type="PANTHER" id="PTHR43071:SF1">
    <property type="entry name" value="2-AMINO-4-HYDROXY-6-HYDROXYMETHYLDIHYDROPTERIDINE PYROPHOSPHOKINASE"/>
    <property type="match status" value="1"/>
</dbReference>
<comment type="pathway">
    <text evidence="1">Cofactor biosynthesis; tetrahydrofolate biosynthesis; 2-amino-4-hydroxy-6-hydroxymethyl-7,8-dihydropteridine diphosphate from 7,8-dihydroneopterin triphosphate: step 4/4.</text>
</comment>
<comment type="caution">
    <text evidence="15">The sequence shown here is derived from an EMBL/GenBank/DDBJ whole genome shotgun (WGS) entry which is preliminary data.</text>
</comment>
<keyword evidence="9" id="KW-0289">Folate biosynthesis</keyword>
<dbReference type="Pfam" id="PF01288">
    <property type="entry name" value="HPPK"/>
    <property type="match status" value="1"/>
</dbReference>
<dbReference type="NCBIfam" id="TIGR01498">
    <property type="entry name" value="folK"/>
    <property type="match status" value="1"/>
</dbReference>
<keyword evidence="7" id="KW-0418">Kinase</keyword>
<dbReference type="GO" id="GO:0016301">
    <property type="term" value="F:kinase activity"/>
    <property type="evidence" value="ECO:0007669"/>
    <property type="project" value="UniProtKB-KW"/>
</dbReference>
<evidence type="ECO:0000256" key="9">
    <source>
        <dbReference type="ARBA" id="ARBA00022909"/>
    </source>
</evidence>
<keyword evidence="6" id="KW-0547">Nucleotide-binding</keyword>
<dbReference type="Proteomes" id="UP000753961">
    <property type="component" value="Unassembled WGS sequence"/>
</dbReference>
<accession>A0A953HYK2</accession>
<dbReference type="GO" id="GO:0003848">
    <property type="term" value="F:2-amino-4-hydroxy-6-hydroxymethyldihydropteridine diphosphokinase activity"/>
    <property type="evidence" value="ECO:0007669"/>
    <property type="project" value="UniProtKB-EC"/>
</dbReference>
<evidence type="ECO:0000256" key="13">
    <source>
        <dbReference type="SAM" id="Coils"/>
    </source>
</evidence>
<reference evidence="15" key="1">
    <citation type="submission" date="2021-06" db="EMBL/GenBank/DDBJ databases">
        <title>44 bacteria genomes isolated from Dapeng, Shenzhen.</title>
        <authorList>
            <person name="Zheng W."/>
            <person name="Yu S."/>
            <person name="Huang Y."/>
        </authorList>
    </citation>
    <scope>NUCLEOTIDE SEQUENCE</scope>
    <source>
        <strain evidence="15">DP5N28-2</strain>
    </source>
</reference>
<protein>
    <recommendedName>
        <fullName evidence="4">2-amino-4-hydroxy-6-hydroxymethyldihydropteridine pyrophosphokinase</fullName>
        <ecNumber evidence="3">2.7.6.3</ecNumber>
    </recommendedName>
    <alternativeName>
        <fullName evidence="11">6-hydroxymethyl-7,8-dihydropterin pyrophosphokinase</fullName>
    </alternativeName>
    <alternativeName>
        <fullName evidence="12">7,8-dihydro-6-hydroxymethylpterin-pyrophosphokinase</fullName>
    </alternativeName>
</protein>
<sequence>MTNDLEPASSTSAPTTNIYIGLGVNLGDRAHQLQRALEEMEKEGIKVTQQSALYETEAWGYEDQPAFLNQTVEVSTRLSPIDLLDRLQVIEKRLGRQERKRWHQREIDLDILYYSDQIVKTPDLQIPHPYVRERNFVLVPLAEIAGTFVDPETGESIQAALKQCTDSNTLTLYPDNRRSL</sequence>
<evidence type="ECO:0000256" key="11">
    <source>
        <dbReference type="ARBA" id="ARBA00029766"/>
    </source>
</evidence>
<dbReference type="CDD" id="cd00483">
    <property type="entry name" value="HPPK"/>
    <property type="match status" value="1"/>
</dbReference>
<evidence type="ECO:0000256" key="8">
    <source>
        <dbReference type="ARBA" id="ARBA00022840"/>
    </source>
</evidence>
<dbReference type="GO" id="GO:0005524">
    <property type="term" value="F:ATP binding"/>
    <property type="evidence" value="ECO:0007669"/>
    <property type="project" value="UniProtKB-KW"/>
</dbReference>
<keyword evidence="5 15" id="KW-0808">Transferase</keyword>
<evidence type="ECO:0000256" key="2">
    <source>
        <dbReference type="ARBA" id="ARBA00005810"/>
    </source>
</evidence>
<evidence type="ECO:0000313" key="15">
    <source>
        <dbReference type="EMBL" id="MBY5959026.1"/>
    </source>
</evidence>
<dbReference type="AlphaFoldDB" id="A0A953HYK2"/>
<dbReference type="InterPro" id="IPR035907">
    <property type="entry name" value="Hppk_sf"/>
</dbReference>
<keyword evidence="8" id="KW-0067">ATP-binding</keyword>
<evidence type="ECO:0000313" key="16">
    <source>
        <dbReference type="Proteomes" id="UP000753961"/>
    </source>
</evidence>
<evidence type="ECO:0000256" key="4">
    <source>
        <dbReference type="ARBA" id="ARBA00016218"/>
    </source>
</evidence>
<evidence type="ECO:0000256" key="12">
    <source>
        <dbReference type="ARBA" id="ARBA00033413"/>
    </source>
</evidence>